<protein>
    <submittedName>
        <fullName evidence="1">Uncharacterized protein</fullName>
    </submittedName>
</protein>
<comment type="caution">
    <text evidence="1">The sequence shown here is derived from an EMBL/GenBank/DDBJ whole genome shotgun (WGS) entry which is preliminary data.</text>
</comment>
<gene>
    <name evidence="1" type="ORF">MRB53_010821</name>
</gene>
<proteinExistence type="predicted"/>
<dbReference type="Proteomes" id="UP001234297">
    <property type="component" value="Chromosome 3"/>
</dbReference>
<evidence type="ECO:0000313" key="2">
    <source>
        <dbReference type="Proteomes" id="UP001234297"/>
    </source>
</evidence>
<accession>A0ACC2LU37</accession>
<name>A0ACC2LU37_PERAE</name>
<keyword evidence="2" id="KW-1185">Reference proteome</keyword>
<sequence>MISFFKSLLGFSDSRHFPQPSGLRLIAAGDLHTPPHVLPSPAVKPAGNPPEQKNDPDPNLWLGLYDFDGLRSCTESLGFESSDEWGSKEGEEEILMIRSRPVRKARERKPPPERAELPPPLPSLNRKGERSFFLRPEKKNGRLLLTEVKKIERPEILRSSRQDGRLRLEFIRKPDELEHEHEVPNEQEDKGKEPGEDLTVHRWPLQFGRCQDLRYHHHHNHDRLSYLSQRCVTST</sequence>
<reference evidence="1 2" key="1">
    <citation type="journal article" date="2022" name="Hortic Res">
        <title>A haplotype resolved chromosomal level avocado genome allows analysis of novel avocado genes.</title>
        <authorList>
            <person name="Nath O."/>
            <person name="Fletcher S.J."/>
            <person name="Hayward A."/>
            <person name="Shaw L.M."/>
            <person name="Masouleh A.K."/>
            <person name="Furtado A."/>
            <person name="Henry R.J."/>
            <person name="Mitter N."/>
        </authorList>
    </citation>
    <scope>NUCLEOTIDE SEQUENCE [LARGE SCALE GENOMIC DNA]</scope>
    <source>
        <strain evidence="2">cv. Hass</strain>
    </source>
</reference>
<evidence type="ECO:0000313" key="1">
    <source>
        <dbReference type="EMBL" id="KAJ8636554.1"/>
    </source>
</evidence>
<organism evidence="1 2">
    <name type="scientific">Persea americana</name>
    <name type="common">Avocado</name>
    <dbReference type="NCBI Taxonomy" id="3435"/>
    <lineage>
        <taxon>Eukaryota</taxon>
        <taxon>Viridiplantae</taxon>
        <taxon>Streptophyta</taxon>
        <taxon>Embryophyta</taxon>
        <taxon>Tracheophyta</taxon>
        <taxon>Spermatophyta</taxon>
        <taxon>Magnoliopsida</taxon>
        <taxon>Magnoliidae</taxon>
        <taxon>Laurales</taxon>
        <taxon>Lauraceae</taxon>
        <taxon>Persea</taxon>
    </lineage>
</organism>
<dbReference type="EMBL" id="CM056811">
    <property type="protein sequence ID" value="KAJ8636554.1"/>
    <property type="molecule type" value="Genomic_DNA"/>
</dbReference>